<dbReference type="InterPro" id="IPR016888">
    <property type="entry name" value="UCP028498"/>
</dbReference>
<protein>
    <recommendedName>
        <fullName evidence="3">DUF2255 family protein</fullName>
    </recommendedName>
</protein>
<accession>A0ABQ2E3U4</accession>
<dbReference type="EMBL" id="BMMV01000006">
    <property type="protein sequence ID" value="GGJ90744.1"/>
    <property type="molecule type" value="Genomic_DNA"/>
</dbReference>
<sequence>MATWTKDELNKIERADELEIAPLSGDDNTPRPPTTIWVVREGDDLHVRAFNGREGVWFRAATARHAGHITAGGVDKDVTFVEEDDPALNDRIDRAYRSKYGGFSDSYVDPMVADGARAATLKLVPR</sequence>
<keyword evidence="2" id="KW-1185">Reference proteome</keyword>
<comment type="caution">
    <text evidence="1">The sequence shown here is derived from an EMBL/GenBank/DDBJ whole genome shotgun (WGS) entry which is preliminary data.</text>
</comment>
<reference evidence="2" key="1">
    <citation type="journal article" date="2019" name="Int. J. Syst. Evol. Microbiol.">
        <title>The Global Catalogue of Microorganisms (GCM) 10K type strain sequencing project: providing services to taxonomists for standard genome sequencing and annotation.</title>
        <authorList>
            <consortium name="The Broad Institute Genomics Platform"/>
            <consortium name="The Broad Institute Genome Sequencing Center for Infectious Disease"/>
            <person name="Wu L."/>
            <person name="Ma J."/>
        </authorList>
    </citation>
    <scope>NUCLEOTIDE SEQUENCE [LARGE SCALE GENOMIC DNA]</scope>
    <source>
        <strain evidence="2">CGMCC 4.7275</strain>
    </source>
</reference>
<dbReference type="Pfam" id="PF10012">
    <property type="entry name" value="DUF2255"/>
    <property type="match status" value="1"/>
</dbReference>
<gene>
    <name evidence="1" type="ORF">GCM10011583_22640</name>
</gene>
<proteinExistence type="predicted"/>
<evidence type="ECO:0000313" key="1">
    <source>
        <dbReference type="EMBL" id="GGJ90744.1"/>
    </source>
</evidence>
<dbReference type="RefSeq" id="WP_189107263.1">
    <property type="nucleotide sequence ID" value="NZ_BMMV01000006.1"/>
</dbReference>
<evidence type="ECO:0008006" key="3">
    <source>
        <dbReference type="Google" id="ProtNLM"/>
    </source>
</evidence>
<name>A0ABQ2E3U4_9ACTN</name>
<dbReference type="Proteomes" id="UP000660265">
    <property type="component" value="Unassembled WGS sequence"/>
</dbReference>
<evidence type="ECO:0000313" key="2">
    <source>
        <dbReference type="Proteomes" id="UP000660265"/>
    </source>
</evidence>
<organism evidence="1 2">
    <name type="scientific">Streptomyces camponoticapitis</name>
    <dbReference type="NCBI Taxonomy" id="1616125"/>
    <lineage>
        <taxon>Bacteria</taxon>
        <taxon>Bacillati</taxon>
        <taxon>Actinomycetota</taxon>
        <taxon>Actinomycetes</taxon>
        <taxon>Kitasatosporales</taxon>
        <taxon>Streptomycetaceae</taxon>
        <taxon>Streptomyces</taxon>
    </lineage>
</organism>